<dbReference type="PANTHER" id="PTHR43065">
    <property type="entry name" value="SENSOR HISTIDINE KINASE"/>
    <property type="match status" value="1"/>
</dbReference>
<dbReference type="GeneID" id="82525236"/>
<organism evidence="11 12">
    <name type="scientific">Duncaniella muris</name>
    <dbReference type="NCBI Taxonomy" id="2094150"/>
    <lineage>
        <taxon>Bacteria</taxon>
        <taxon>Pseudomonadati</taxon>
        <taxon>Bacteroidota</taxon>
        <taxon>Bacteroidia</taxon>
        <taxon>Bacteroidales</taxon>
        <taxon>Muribaculaceae</taxon>
        <taxon>Duncaniella</taxon>
    </lineage>
</organism>
<evidence type="ECO:0000259" key="10">
    <source>
        <dbReference type="PROSITE" id="PS50109"/>
    </source>
</evidence>
<dbReference type="Gene3D" id="3.30.565.10">
    <property type="entry name" value="Histidine kinase-like ATPase, C-terminal domain"/>
    <property type="match status" value="1"/>
</dbReference>
<dbReference type="EC" id="2.7.13.3" evidence="2"/>
<dbReference type="InterPro" id="IPR005467">
    <property type="entry name" value="His_kinase_dom"/>
</dbReference>
<evidence type="ECO:0000256" key="7">
    <source>
        <dbReference type="ARBA" id="ARBA00022840"/>
    </source>
</evidence>
<keyword evidence="12" id="KW-1185">Reference proteome</keyword>
<name>A0A2V1INC9_9BACT</name>
<keyword evidence="3" id="KW-0597">Phosphoprotein</keyword>
<comment type="catalytic activity">
    <reaction evidence="1">
        <text>ATP + protein L-histidine = ADP + protein N-phospho-L-histidine.</text>
        <dbReference type="EC" id="2.7.13.3"/>
    </reaction>
</comment>
<evidence type="ECO:0000256" key="9">
    <source>
        <dbReference type="SAM" id="Phobius"/>
    </source>
</evidence>
<evidence type="ECO:0000256" key="3">
    <source>
        <dbReference type="ARBA" id="ARBA00022553"/>
    </source>
</evidence>
<dbReference type="GO" id="GO:0005524">
    <property type="term" value="F:ATP binding"/>
    <property type="evidence" value="ECO:0007669"/>
    <property type="project" value="UniProtKB-KW"/>
</dbReference>
<evidence type="ECO:0000256" key="1">
    <source>
        <dbReference type="ARBA" id="ARBA00000085"/>
    </source>
</evidence>
<feature type="domain" description="Histidine kinase" evidence="10">
    <location>
        <begin position="218"/>
        <end position="420"/>
    </location>
</feature>
<dbReference type="SMART" id="SM00387">
    <property type="entry name" value="HATPase_c"/>
    <property type="match status" value="1"/>
</dbReference>
<reference evidence="12" key="1">
    <citation type="submission" date="2018-02" db="EMBL/GenBank/DDBJ databases">
        <authorList>
            <person name="Clavel T."/>
            <person name="Strowig T."/>
        </authorList>
    </citation>
    <scope>NUCLEOTIDE SEQUENCE [LARGE SCALE GENOMIC DNA]</scope>
    <source>
        <strain evidence="12">DSM 103720</strain>
    </source>
</reference>
<comment type="caution">
    <text evidence="11">The sequence shown here is derived from an EMBL/GenBank/DDBJ whole genome shotgun (WGS) entry which is preliminary data.</text>
</comment>
<keyword evidence="6 11" id="KW-0418">Kinase</keyword>
<feature type="transmembrane region" description="Helical" evidence="9">
    <location>
        <begin position="180"/>
        <end position="200"/>
    </location>
</feature>
<dbReference type="PANTHER" id="PTHR43065:SF10">
    <property type="entry name" value="PEROXIDE STRESS-ACTIVATED HISTIDINE KINASE MAK3"/>
    <property type="match status" value="1"/>
</dbReference>
<dbReference type="InterPro" id="IPR036890">
    <property type="entry name" value="HATPase_C_sf"/>
</dbReference>
<dbReference type="AlphaFoldDB" id="A0A2V1INC9"/>
<dbReference type="SUPFAM" id="SSF55874">
    <property type="entry name" value="ATPase domain of HSP90 chaperone/DNA topoisomerase II/histidine kinase"/>
    <property type="match status" value="1"/>
</dbReference>
<evidence type="ECO:0000313" key="12">
    <source>
        <dbReference type="Proteomes" id="UP000244905"/>
    </source>
</evidence>
<feature type="transmembrane region" description="Helical" evidence="9">
    <location>
        <begin position="30"/>
        <end position="48"/>
    </location>
</feature>
<keyword evidence="9" id="KW-0812">Transmembrane</keyword>
<dbReference type="CDD" id="cd00082">
    <property type="entry name" value="HisKA"/>
    <property type="match status" value="1"/>
</dbReference>
<accession>A0A2V1INC9</accession>
<dbReference type="EMBL" id="PUEC01000004">
    <property type="protein sequence ID" value="PWB03616.1"/>
    <property type="molecule type" value="Genomic_DNA"/>
</dbReference>
<evidence type="ECO:0000256" key="2">
    <source>
        <dbReference type="ARBA" id="ARBA00012438"/>
    </source>
</evidence>
<dbReference type="InterPro" id="IPR004358">
    <property type="entry name" value="Sig_transdc_His_kin-like_C"/>
</dbReference>
<sequence>MQLLIVVRINLHPTLNQALSGNIYDIRRKGFIGFLILSVAVVGIFLFYSDSLVKDLSEQERERMQIWADATREIVNAGNGDSDVLPSNFDFLLSIIERNRTIPVLLTDDDGHIIMQRNFTLPEPEDSAAIFGLSDANRRFLLAKLDDLRKTPNVIDIDMGAAGSQHLYYEDSKVLKSLSFYPYVQILVLLAFVLIVYYAVSSTKRAEQNKVWVGLSKETAHQLGTPISSLMAWLELLPDSGVSQEIVAEMDKDVKRLSTIASRFSKIGSRPSMEIEDLNTIVSHSAEYMSSRISSRIKLSVTPCSTELPVSMSSPLAEWVMENLIKNAVDAMEGSGSISIALHHDKNIAVIEIADTGKGIPKKNHKTIFNPGFTTKKRGWGLGLTLTKRIVEEYHKGNIYVKRSEPGMGTTFAIEFPLAAKVPASQFTR</sequence>
<evidence type="ECO:0000256" key="4">
    <source>
        <dbReference type="ARBA" id="ARBA00022679"/>
    </source>
</evidence>
<dbReference type="PRINTS" id="PR00344">
    <property type="entry name" value="BCTRLSENSOR"/>
</dbReference>
<dbReference type="InterPro" id="IPR003661">
    <property type="entry name" value="HisK_dim/P_dom"/>
</dbReference>
<evidence type="ECO:0000313" key="11">
    <source>
        <dbReference type="EMBL" id="PWB03616.1"/>
    </source>
</evidence>
<evidence type="ECO:0000256" key="8">
    <source>
        <dbReference type="ARBA" id="ARBA00023012"/>
    </source>
</evidence>
<dbReference type="PROSITE" id="PS50109">
    <property type="entry name" value="HIS_KIN"/>
    <property type="match status" value="1"/>
</dbReference>
<keyword evidence="9" id="KW-1133">Transmembrane helix</keyword>
<keyword evidence="9" id="KW-0472">Membrane</keyword>
<keyword evidence="8" id="KW-0902">Two-component regulatory system</keyword>
<evidence type="ECO:0000256" key="6">
    <source>
        <dbReference type="ARBA" id="ARBA00022777"/>
    </source>
</evidence>
<keyword evidence="5" id="KW-0547">Nucleotide-binding</keyword>
<protein>
    <recommendedName>
        <fullName evidence="2">histidine kinase</fullName>
        <ecNumber evidence="2">2.7.13.3</ecNumber>
    </recommendedName>
</protein>
<keyword evidence="4" id="KW-0808">Transferase</keyword>
<dbReference type="InterPro" id="IPR003594">
    <property type="entry name" value="HATPase_dom"/>
</dbReference>
<evidence type="ECO:0000256" key="5">
    <source>
        <dbReference type="ARBA" id="ARBA00022741"/>
    </source>
</evidence>
<dbReference type="Pfam" id="PF02518">
    <property type="entry name" value="HATPase_c"/>
    <property type="match status" value="1"/>
</dbReference>
<gene>
    <name evidence="11" type="ORF">C5O23_02590</name>
</gene>
<dbReference type="GO" id="GO:0000155">
    <property type="term" value="F:phosphorelay sensor kinase activity"/>
    <property type="evidence" value="ECO:0007669"/>
    <property type="project" value="InterPro"/>
</dbReference>
<keyword evidence="7" id="KW-0067">ATP-binding</keyword>
<proteinExistence type="predicted"/>
<dbReference type="RefSeq" id="WP_107031398.1">
    <property type="nucleotide sequence ID" value="NZ_CARXIO010000020.1"/>
</dbReference>
<dbReference type="Proteomes" id="UP000244905">
    <property type="component" value="Unassembled WGS sequence"/>
</dbReference>